<dbReference type="AlphaFoldDB" id="A0A1M5LEY3"/>
<evidence type="ECO:0000313" key="1">
    <source>
        <dbReference type="EMBL" id="SHG63621.1"/>
    </source>
</evidence>
<protein>
    <submittedName>
        <fullName evidence="1">Hook-length control protein FliK</fullName>
    </submittedName>
</protein>
<gene>
    <name evidence="1" type="ORF">SAMN05216361_2636</name>
</gene>
<evidence type="ECO:0000313" key="2">
    <source>
        <dbReference type="Proteomes" id="UP000184520"/>
    </source>
</evidence>
<dbReference type="OrthoDB" id="5762464at2"/>
<name>A0A1M5LEY3_9ALTE</name>
<reference evidence="2" key="1">
    <citation type="submission" date="2016-11" db="EMBL/GenBank/DDBJ databases">
        <authorList>
            <person name="Varghese N."/>
            <person name="Submissions S."/>
        </authorList>
    </citation>
    <scope>NUCLEOTIDE SEQUENCE [LARGE SCALE GENOMIC DNA]</scope>
    <source>
        <strain evidence="2">CGMCC 1.8995</strain>
    </source>
</reference>
<dbReference type="EMBL" id="FQWD01000004">
    <property type="protein sequence ID" value="SHG63621.1"/>
    <property type="molecule type" value="Genomic_DNA"/>
</dbReference>
<keyword evidence="2" id="KW-1185">Reference proteome</keyword>
<accession>A0A1M5LEY3</accession>
<dbReference type="RefSeq" id="WP_073323176.1">
    <property type="nucleotide sequence ID" value="NZ_FQWD01000004.1"/>
</dbReference>
<dbReference type="Proteomes" id="UP000184520">
    <property type="component" value="Unassembled WGS sequence"/>
</dbReference>
<proteinExistence type="predicted"/>
<organism evidence="1 2">
    <name type="scientific">Marisediminitalea aggregata</name>
    <dbReference type="NCBI Taxonomy" id="634436"/>
    <lineage>
        <taxon>Bacteria</taxon>
        <taxon>Pseudomonadati</taxon>
        <taxon>Pseudomonadota</taxon>
        <taxon>Gammaproteobacteria</taxon>
        <taxon>Alteromonadales</taxon>
        <taxon>Alteromonadaceae</taxon>
        <taxon>Marisediminitalea</taxon>
    </lineage>
</organism>
<dbReference type="STRING" id="634436.SAMN05216361_2636"/>
<sequence>MQLTPSTQSLSPESRQALLSALSEAGMKPEAIARFAQLMQVAQPAQSNSLRTFSTTLQNIDKTLFVEVAKQLAVKPRDQLLLLRLPTTLPVIITQGLPQSLAQLAPTLTLPTDVTLLAKLDQQRISQPIDNALTQQLSKQLTSGATQPLQIKATIAEISQNTLQLRVSAGETRMLSLPKATLEQFPGGPAANDLVVGKLVTVEAKPVNGKWDIHLRFDSDSVKQGGLSKTTEQAQLNTRTTINTLKVSNESTVLNVLFQAQLHQQGMKIEHISQLPEKVVSQLTSQFQQALKTSSEAMPVTLQVTGKQLTARFLKTQPQLLDTSPDKALMATLPKASLHAIQALQLSAAQLLKVPQAPIQLAGNTDISKGLPVQSPSVSVNANDVSTEPKQAASIVSGQADKRVQAAALSNDKPLASLLQMQAPGVKSEVQQLIQTLLRFNAVNVEPSSVNIGDLTQSLQKIANQGNTESKQVLTSIIQKLLPTSPVSDTAGTEVSIDNVKSEMQPAQVKALQQEAISPQVLRHLFTSPAWLQSPLVLTSSQPGQGMLGGLVQLLQIALLGKQIKSQDEVERLFQQQTKTSTGQPQPLQSATARMVRDLANADNQHNMLKQLKSLLSSHQQSKLSSAEQTLQGQDTFYYLLPAFQQQQKQAEILIKREPEHQAQDNEANQQQRWQLTMKLDIGELGELLTKVKILHKQIDLDIYTSNQNLLEKVANSLPFLLKRFKMLGLDVEHHKVQLGKIPDTLATKPYQILETMA</sequence>